<dbReference type="EMBL" id="CP056030">
    <property type="protein sequence ID" value="QKZ03768.1"/>
    <property type="molecule type" value="Genomic_DNA"/>
</dbReference>
<dbReference type="RefSeq" id="WP_176570175.1">
    <property type="nucleotide sequence ID" value="NZ_CP056030.1"/>
</dbReference>
<evidence type="ECO:0000259" key="1">
    <source>
        <dbReference type="Pfam" id="PF18629"/>
    </source>
</evidence>
<name>A0A7D5HMJ9_9PSED</name>
<keyword evidence="3" id="KW-1185">Reference proteome</keyword>
<evidence type="ECO:0000313" key="3">
    <source>
        <dbReference type="Proteomes" id="UP000509568"/>
    </source>
</evidence>
<dbReference type="AlphaFoldDB" id="A0A7D5HMJ9"/>
<proteinExistence type="predicted"/>
<organism evidence="2 3">
    <name type="scientific">Pseudomonas eucalypticola</name>
    <dbReference type="NCBI Taxonomy" id="2599595"/>
    <lineage>
        <taxon>Bacteria</taxon>
        <taxon>Pseudomonadati</taxon>
        <taxon>Pseudomonadota</taxon>
        <taxon>Gammaproteobacteria</taxon>
        <taxon>Pseudomonadales</taxon>
        <taxon>Pseudomonadaceae</taxon>
        <taxon>Pseudomonas</taxon>
    </lineage>
</organism>
<gene>
    <name evidence="2" type="ORF">HWQ56_08215</name>
</gene>
<evidence type="ECO:0000313" key="2">
    <source>
        <dbReference type="EMBL" id="QKZ03768.1"/>
    </source>
</evidence>
<reference evidence="2 3" key="1">
    <citation type="submission" date="2020-06" db="EMBL/GenBank/DDBJ databases">
        <title>Pseudomonas eucalypticola sp. nov., an endophyte of Eucalyptus dunnii leaves with biocontrol ability of eucalyptus leaf blight.</title>
        <authorList>
            <person name="Liu Y."/>
            <person name="Song Z."/>
            <person name="Zeng H."/>
            <person name="Lu M."/>
            <person name="Wang X."/>
            <person name="Lian X."/>
            <person name="Zhang Q."/>
        </authorList>
    </citation>
    <scope>NUCLEOTIDE SEQUENCE [LARGE SCALE GENOMIC DNA]</scope>
    <source>
        <strain evidence="2 3">NP-1</strain>
    </source>
</reference>
<dbReference type="Pfam" id="PF18629">
    <property type="entry name" value="DUF5629"/>
    <property type="match status" value="1"/>
</dbReference>
<dbReference type="Proteomes" id="UP000509568">
    <property type="component" value="Chromosome"/>
</dbReference>
<dbReference type="InterPro" id="IPR041081">
    <property type="entry name" value="DUF5629"/>
</dbReference>
<dbReference type="Gene3D" id="2.30.29.190">
    <property type="match status" value="2"/>
</dbReference>
<dbReference type="KEGG" id="pez:HWQ56_08215"/>
<protein>
    <submittedName>
        <fullName evidence="2">DUF5629 family protein</fullName>
    </submittedName>
</protein>
<feature type="domain" description="DUF5629" evidence="1">
    <location>
        <begin position="31"/>
        <end position="80"/>
    </location>
</feature>
<accession>A0A7D5HMJ9</accession>
<sequence>MTGLTEQLETSGMLLIDDLHAFDFVLDAGELRIECMDGRELKRWRFTDAQLAAAHFDDALQAWQISNDTGSHRLVCLSAFSPSDEDDEQE</sequence>